<dbReference type="InterPro" id="IPR017850">
    <property type="entry name" value="Alkaline_phosphatase_core_sf"/>
</dbReference>
<sequence length="636" mass="71641">MYSTPTSLCIALLLVFSVALDRSVETRFDRTNQPTYIPTRAAIPSAPNIVFLISEDNSKHFMDLFDPSGVEVPAIRGMAKQGVTYSHAFSNAPVCSVARSTLITGTLATRTGMHLHRKIKLAPMPEGLEMFPAYLRKAGYYTTNNAKKDYNAEEGPDVWDDSSNQASWRGRPVVDQPFFHQETFMESHESRLHFGRDLMGSYQPVDLPESIKLAPFYPDTPIFRFTTAYHRDKIREIDRWVGEVLGKLEADGQLENTFVFYFGDHGGVLPGSKGYLYETGLHVPLVVRIPKNFEHLVDTELGGIQEGFVSFIDFAPTALALAGIAVPSQMDGRAFLGKGIKSLEVAARDEAIGYADRFDEKYDLVRSLRKGRYKYIRSYQPFYPDALHNNYRYKMLAFSEWRDLHGGDRLDSLQNRFFLPKPVEMLFDLEEDPFEIRNLAGVTEFQPLLRQLRKRLSDLLLEKHDLGFLPENLLVAEALKDPVSYGNEYQRQLVKLLEINDLGTQPFADAKGPLLRFLEAGTSLEKYWAITVASGFGVQAAPLAPTIRKLRVDENAMVALRAIEFMGIAAGVDPNDGLIELINGTRDPVEVLIALNSLVYFRDHTSFGKTLDASQVRPVATNEEVSRRLAYLKGTW</sequence>
<accession>R7ZRI8</accession>
<comment type="caution">
    <text evidence="4">The sequence shown here is derived from an EMBL/GenBank/DDBJ whole genome shotgun (WGS) entry which is preliminary data.</text>
</comment>
<keyword evidence="5" id="KW-1185">Reference proteome</keyword>
<dbReference type="InterPro" id="IPR050738">
    <property type="entry name" value="Sulfatase"/>
</dbReference>
<evidence type="ECO:0000256" key="2">
    <source>
        <dbReference type="ARBA" id="ARBA00022801"/>
    </source>
</evidence>
<dbReference type="InterPro" id="IPR000917">
    <property type="entry name" value="Sulfatase_N"/>
</dbReference>
<dbReference type="CDD" id="cd16027">
    <property type="entry name" value="SGSH"/>
    <property type="match status" value="1"/>
</dbReference>
<dbReference type="GO" id="GO:0047753">
    <property type="term" value="F:choline-sulfatase activity"/>
    <property type="evidence" value="ECO:0007669"/>
    <property type="project" value="UniProtKB-EC"/>
</dbReference>
<dbReference type="Gene3D" id="3.40.720.10">
    <property type="entry name" value="Alkaline Phosphatase, subunit A"/>
    <property type="match status" value="1"/>
</dbReference>
<protein>
    <submittedName>
        <fullName evidence="4">Choline-sulfatase</fullName>
        <ecNumber evidence="4">3.1.6.6</ecNumber>
    </submittedName>
</protein>
<evidence type="ECO:0000256" key="1">
    <source>
        <dbReference type="ARBA" id="ARBA00008779"/>
    </source>
</evidence>
<evidence type="ECO:0000259" key="3">
    <source>
        <dbReference type="Pfam" id="PF00884"/>
    </source>
</evidence>
<gene>
    <name evidence="4" type="ORF">ADIS_3142</name>
</gene>
<dbReference type="OrthoDB" id="9789742at2"/>
<dbReference type="Pfam" id="PF00884">
    <property type="entry name" value="Sulfatase"/>
    <property type="match status" value="1"/>
</dbReference>
<dbReference type="Proteomes" id="UP000013909">
    <property type="component" value="Unassembled WGS sequence"/>
</dbReference>
<dbReference type="STRING" id="1232681.ADIS_3142"/>
<organism evidence="4 5">
    <name type="scientific">Lunatimonas lonarensis</name>
    <dbReference type="NCBI Taxonomy" id="1232681"/>
    <lineage>
        <taxon>Bacteria</taxon>
        <taxon>Pseudomonadati</taxon>
        <taxon>Bacteroidota</taxon>
        <taxon>Cytophagia</taxon>
        <taxon>Cytophagales</taxon>
        <taxon>Cyclobacteriaceae</taxon>
    </lineage>
</organism>
<dbReference type="AlphaFoldDB" id="R7ZRI8"/>
<proteinExistence type="inferred from homology"/>
<dbReference type="PANTHER" id="PTHR42693:SF53">
    <property type="entry name" value="ENDO-4-O-SULFATASE"/>
    <property type="match status" value="1"/>
</dbReference>
<dbReference type="PANTHER" id="PTHR42693">
    <property type="entry name" value="ARYLSULFATASE FAMILY MEMBER"/>
    <property type="match status" value="1"/>
</dbReference>
<dbReference type="GO" id="GO:0004065">
    <property type="term" value="F:arylsulfatase activity"/>
    <property type="evidence" value="ECO:0007669"/>
    <property type="project" value="TreeGrafter"/>
</dbReference>
<reference evidence="4 5" key="1">
    <citation type="submission" date="2013-02" db="EMBL/GenBank/DDBJ databases">
        <title>A novel strain isolated from Lonar lake, Maharashtra, India.</title>
        <authorList>
            <person name="Singh A."/>
        </authorList>
    </citation>
    <scope>NUCLEOTIDE SEQUENCE [LARGE SCALE GENOMIC DNA]</scope>
    <source>
        <strain evidence="4 5">AK24</strain>
    </source>
</reference>
<dbReference type="EC" id="3.1.6.6" evidence="4"/>
<name>R7ZRI8_9BACT</name>
<evidence type="ECO:0000313" key="4">
    <source>
        <dbReference type="EMBL" id="EON76692.1"/>
    </source>
</evidence>
<dbReference type="RefSeq" id="WP_010855276.1">
    <property type="nucleotide sequence ID" value="NZ_AQHR01000085.1"/>
</dbReference>
<comment type="similarity">
    <text evidence="1">Belongs to the sulfatase family.</text>
</comment>
<dbReference type="PATRIC" id="fig|1288963.3.peg.3136"/>
<keyword evidence="2 4" id="KW-0378">Hydrolase</keyword>
<feature type="domain" description="Sulfatase N-terminal" evidence="3">
    <location>
        <begin position="47"/>
        <end position="324"/>
    </location>
</feature>
<dbReference type="SUPFAM" id="SSF53649">
    <property type="entry name" value="Alkaline phosphatase-like"/>
    <property type="match status" value="1"/>
</dbReference>
<dbReference type="EMBL" id="AQHR01000085">
    <property type="protein sequence ID" value="EON76692.1"/>
    <property type="molecule type" value="Genomic_DNA"/>
</dbReference>
<evidence type="ECO:0000313" key="5">
    <source>
        <dbReference type="Proteomes" id="UP000013909"/>
    </source>
</evidence>